<reference evidence="2 3" key="1">
    <citation type="submission" date="2018-07" db="EMBL/GenBank/DDBJ databases">
        <title>Comparative genomes isolates from brazilian mangrove.</title>
        <authorList>
            <person name="De Araujo J.E."/>
            <person name="Taketani R.G."/>
            <person name="Silva M.C.P."/>
            <person name="Lourenco M.V."/>
            <person name="Oliveira V.M."/>
            <person name="Andreote F.D."/>
        </authorList>
    </citation>
    <scope>NUCLEOTIDE SEQUENCE [LARGE SCALE GENOMIC DNA]</scope>
    <source>
        <strain evidence="2 3">HEX PRIS-MGV</strain>
    </source>
</reference>
<sequence length="263" mass="29938">MSDSSINPFASPTADISETQAEVYPLVPTTKADVTDVPAPFARTARTMEQRFLRVLSESITSFALALPFILLIFLVTEFYSLRMLLAVILGIPFLLFVVRLEKATAPKAWWLPRMIDQLKVRPGALFSAEETPYQLVFLVSVPKKVPVFRLSSVITKIADIGLIRFDLGQREILLEGDAKRYRIPRGSLWTFDIYKLQFNSGNRAVVRMVLDTDDGPHELYLLPLETRTWHDLIRFDWALVRRAVELAEQIHLVNHGSQPTDL</sequence>
<dbReference type="OrthoDB" id="287840at2"/>
<protein>
    <submittedName>
        <fullName evidence="2">Uncharacterized protein</fullName>
    </submittedName>
</protein>
<proteinExistence type="predicted"/>
<comment type="caution">
    <text evidence="2">The sequence shown here is derived from an EMBL/GenBank/DDBJ whole genome shotgun (WGS) entry which is preliminary data.</text>
</comment>
<dbReference type="RefSeq" id="WP_114372743.1">
    <property type="nucleotide sequence ID" value="NZ_QPEX01000045.1"/>
</dbReference>
<feature type="transmembrane region" description="Helical" evidence="1">
    <location>
        <begin position="80"/>
        <end position="99"/>
    </location>
</feature>
<name>A0A368KNC6_9BACT</name>
<evidence type="ECO:0000313" key="3">
    <source>
        <dbReference type="Proteomes" id="UP000253562"/>
    </source>
</evidence>
<accession>A0A368KNC6</accession>
<keyword evidence="1" id="KW-0472">Membrane</keyword>
<feature type="transmembrane region" description="Helical" evidence="1">
    <location>
        <begin position="52"/>
        <end position="74"/>
    </location>
</feature>
<keyword evidence="1" id="KW-0812">Transmembrane</keyword>
<gene>
    <name evidence="2" type="ORF">DTL42_23320</name>
</gene>
<dbReference type="Proteomes" id="UP000253562">
    <property type="component" value="Unassembled WGS sequence"/>
</dbReference>
<organism evidence="2 3">
    <name type="scientific">Bremerella cremea</name>
    <dbReference type="NCBI Taxonomy" id="1031537"/>
    <lineage>
        <taxon>Bacteria</taxon>
        <taxon>Pseudomonadati</taxon>
        <taxon>Planctomycetota</taxon>
        <taxon>Planctomycetia</taxon>
        <taxon>Pirellulales</taxon>
        <taxon>Pirellulaceae</taxon>
        <taxon>Bremerella</taxon>
    </lineage>
</organism>
<keyword evidence="1" id="KW-1133">Transmembrane helix</keyword>
<evidence type="ECO:0000313" key="2">
    <source>
        <dbReference type="EMBL" id="RCS41485.1"/>
    </source>
</evidence>
<dbReference type="EMBL" id="QPEX01000045">
    <property type="protein sequence ID" value="RCS41485.1"/>
    <property type="molecule type" value="Genomic_DNA"/>
</dbReference>
<evidence type="ECO:0000256" key="1">
    <source>
        <dbReference type="SAM" id="Phobius"/>
    </source>
</evidence>
<dbReference type="AlphaFoldDB" id="A0A368KNC6"/>